<evidence type="ECO:0000256" key="15">
    <source>
        <dbReference type="SAM" id="Phobius"/>
    </source>
</evidence>
<dbReference type="Gene3D" id="1.10.287.130">
    <property type="match status" value="1"/>
</dbReference>
<dbReference type="PANTHER" id="PTHR44936:SF5">
    <property type="entry name" value="SENSOR HISTIDINE KINASE ENVZ"/>
    <property type="match status" value="1"/>
</dbReference>
<dbReference type="PATRIC" id="fig|1268237.3.peg.171"/>
<organism evidence="18 19">
    <name type="scientific">Aeromonas diversa CDC 2478-85</name>
    <dbReference type="NCBI Taxonomy" id="1268237"/>
    <lineage>
        <taxon>Bacteria</taxon>
        <taxon>Pseudomonadati</taxon>
        <taxon>Pseudomonadota</taxon>
        <taxon>Gammaproteobacteria</taxon>
        <taxon>Aeromonadales</taxon>
        <taxon>Aeromonadaceae</taxon>
        <taxon>Aeromonas</taxon>
    </lineage>
</organism>
<keyword evidence="7" id="KW-0808">Transferase</keyword>
<evidence type="ECO:0000313" key="18">
    <source>
        <dbReference type="EMBL" id="ENY73950.1"/>
    </source>
</evidence>
<comment type="caution">
    <text evidence="18">The sequence shown here is derived from an EMBL/GenBank/DDBJ whole genome shotgun (WGS) entry which is preliminary data.</text>
</comment>
<dbReference type="RefSeq" id="WP_005345921.1">
    <property type="nucleotide sequence ID" value="NZ_APVG01000001.1"/>
</dbReference>
<evidence type="ECO:0000256" key="7">
    <source>
        <dbReference type="ARBA" id="ARBA00022679"/>
    </source>
</evidence>
<dbReference type="SUPFAM" id="SSF55874">
    <property type="entry name" value="ATPase domain of HSP90 chaperone/DNA topoisomerase II/histidine kinase"/>
    <property type="match status" value="1"/>
</dbReference>
<evidence type="ECO:0000256" key="2">
    <source>
        <dbReference type="ARBA" id="ARBA00004429"/>
    </source>
</evidence>
<dbReference type="SMART" id="SM00387">
    <property type="entry name" value="HATPase_c"/>
    <property type="match status" value="1"/>
</dbReference>
<dbReference type="CDD" id="cd00075">
    <property type="entry name" value="HATPase"/>
    <property type="match status" value="1"/>
</dbReference>
<comment type="subcellular location">
    <subcellularLocation>
        <location evidence="2">Cell inner membrane</location>
        <topology evidence="2">Multi-pass membrane protein</topology>
    </subcellularLocation>
</comment>
<keyword evidence="9" id="KW-0547">Nucleotide-binding</keyword>
<evidence type="ECO:0000256" key="11">
    <source>
        <dbReference type="ARBA" id="ARBA00022840"/>
    </source>
</evidence>
<evidence type="ECO:0000256" key="10">
    <source>
        <dbReference type="ARBA" id="ARBA00022777"/>
    </source>
</evidence>
<dbReference type="PANTHER" id="PTHR44936">
    <property type="entry name" value="SENSOR PROTEIN CREC"/>
    <property type="match status" value="1"/>
</dbReference>
<feature type="transmembrane region" description="Helical" evidence="15">
    <location>
        <begin position="204"/>
        <end position="223"/>
    </location>
</feature>
<keyword evidence="19" id="KW-1185">Reference proteome</keyword>
<keyword evidence="5" id="KW-0997">Cell inner membrane</keyword>
<dbReference type="eggNOG" id="COG2205">
    <property type="taxonomic scope" value="Bacteria"/>
</dbReference>
<dbReference type="InterPro" id="IPR003660">
    <property type="entry name" value="HAMP_dom"/>
</dbReference>
<dbReference type="Proteomes" id="UP000023775">
    <property type="component" value="Unassembled WGS sequence"/>
</dbReference>
<dbReference type="InterPro" id="IPR003594">
    <property type="entry name" value="HATPase_dom"/>
</dbReference>
<dbReference type="AlphaFoldDB" id="N9U679"/>
<keyword evidence="14 15" id="KW-0472">Membrane</keyword>
<keyword evidence="11" id="KW-0067">ATP-binding</keyword>
<evidence type="ECO:0000256" key="14">
    <source>
        <dbReference type="ARBA" id="ARBA00023136"/>
    </source>
</evidence>
<dbReference type="InterPro" id="IPR036097">
    <property type="entry name" value="HisK_dim/P_sf"/>
</dbReference>
<feature type="domain" description="Histidine kinase" evidence="16">
    <location>
        <begin position="284"/>
        <end position="480"/>
    </location>
</feature>
<dbReference type="InterPro" id="IPR004358">
    <property type="entry name" value="Sig_transdc_His_kin-like_C"/>
</dbReference>
<dbReference type="Pfam" id="PF02518">
    <property type="entry name" value="HATPase_c"/>
    <property type="match status" value="1"/>
</dbReference>
<evidence type="ECO:0000256" key="12">
    <source>
        <dbReference type="ARBA" id="ARBA00022989"/>
    </source>
</evidence>
<dbReference type="PRINTS" id="PR00344">
    <property type="entry name" value="BCTRLSENSOR"/>
</dbReference>
<evidence type="ECO:0000256" key="4">
    <source>
        <dbReference type="ARBA" id="ARBA00022475"/>
    </source>
</evidence>
<evidence type="ECO:0000256" key="6">
    <source>
        <dbReference type="ARBA" id="ARBA00022553"/>
    </source>
</evidence>
<sequence length="480" mass="53972">MESLPRPSPGNRLSFRLCAWIIGLIVLAELIAGAIWLRSIQASRNQEIDKVITEVTQAAVKTVTYFRSLPDNYRHLVLSQLLETGGSRFFISLNNHHVENQSSYTHENSERAARHALMQLQQRLGTLKAIVTITHRDDVRVFNAGIPLDEVPSLWTQYSMVLGDFDLPVIVIQLALSQSEWLYLATTLPLPYTYFATSVLEPRQVLFLIIASVLLLLIITRVIRHELQPLRALVHASTLMSTRLSVTEVPERGAGELRTAVAAFNKMNRRIGSYLRDREQLFSTLSHDLRTPLACLRLRADMLDDEPTRARFEKLLGDIDFMLKNALQCIRDTDLHEETEPVDLAAELRHCAHEYNQEQARVRLQMATALPCMAKPLALRRCLMNLIDNGIKYGDRLAIAVQSTATHYRIEIHDAGSGIHDEWLERVFEPYTRISPEQGSGSGLGLTIARSIARAHGGDLTLHNHDEGGLVACLTLAKSS</sequence>
<evidence type="ECO:0000259" key="16">
    <source>
        <dbReference type="PROSITE" id="PS50109"/>
    </source>
</evidence>
<gene>
    <name evidence="18" type="ORF">G114_00860</name>
</gene>
<dbReference type="GO" id="GO:0005886">
    <property type="term" value="C:plasma membrane"/>
    <property type="evidence" value="ECO:0007669"/>
    <property type="project" value="UniProtKB-SubCell"/>
</dbReference>
<dbReference type="Gene3D" id="3.30.565.10">
    <property type="entry name" value="Histidine kinase-like ATPase, C-terminal domain"/>
    <property type="match status" value="1"/>
</dbReference>
<keyword evidence="10 18" id="KW-0418">Kinase</keyword>
<dbReference type="EC" id="2.7.13.3" evidence="3"/>
<dbReference type="InterPro" id="IPR003661">
    <property type="entry name" value="HisK_dim/P_dom"/>
</dbReference>
<evidence type="ECO:0000256" key="13">
    <source>
        <dbReference type="ARBA" id="ARBA00023012"/>
    </source>
</evidence>
<protein>
    <recommendedName>
        <fullName evidence="3">histidine kinase</fullName>
        <ecNumber evidence="3">2.7.13.3</ecNumber>
    </recommendedName>
</protein>
<dbReference type="PROSITE" id="PS50109">
    <property type="entry name" value="HIS_KIN"/>
    <property type="match status" value="1"/>
</dbReference>
<evidence type="ECO:0000313" key="19">
    <source>
        <dbReference type="Proteomes" id="UP000023775"/>
    </source>
</evidence>
<dbReference type="SUPFAM" id="SSF47384">
    <property type="entry name" value="Homodimeric domain of signal transducing histidine kinase"/>
    <property type="match status" value="1"/>
</dbReference>
<evidence type="ECO:0000256" key="3">
    <source>
        <dbReference type="ARBA" id="ARBA00012438"/>
    </source>
</evidence>
<dbReference type="InterPro" id="IPR005467">
    <property type="entry name" value="His_kinase_dom"/>
</dbReference>
<dbReference type="EMBL" id="APVG01000001">
    <property type="protein sequence ID" value="ENY73950.1"/>
    <property type="molecule type" value="Genomic_DNA"/>
</dbReference>
<feature type="transmembrane region" description="Helical" evidence="15">
    <location>
        <begin position="13"/>
        <end position="37"/>
    </location>
</feature>
<keyword evidence="12 15" id="KW-1133">Transmembrane helix</keyword>
<dbReference type="OrthoDB" id="9804645at2"/>
<evidence type="ECO:0000256" key="8">
    <source>
        <dbReference type="ARBA" id="ARBA00022692"/>
    </source>
</evidence>
<dbReference type="GO" id="GO:0000155">
    <property type="term" value="F:phosphorelay sensor kinase activity"/>
    <property type="evidence" value="ECO:0007669"/>
    <property type="project" value="InterPro"/>
</dbReference>
<dbReference type="CDD" id="cd00082">
    <property type="entry name" value="HisKA"/>
    <property type="match status" value="1"/>
</dbReference>
<accession>N9U679</accession>
<comment type="catalytic activity">
    <reaction evidence="1">
        <text>ATP + protein L-histidine = ADP + protein N-phospho-L-histidine.</text>
        <dbReference type="EC" id="2.7.13.3"/>
    </reaction>
</comment>
<dbReference type="InterPro" id="IPR036890">
    <property type="entry name" value="HATPase_C_sf"/>
</dbReference>
<proteinExistence type="predicted"/>
<reference evidence="18 19" key="1">
    <citation type="journal article" date="2013" name="Genome Announc.">
        <title>Draft Genome Sequence of the Aeromonas diversa Type Strain.</title>
        <authorList>
            <person name="Farfan M."/>
            <person name="Spataro N."/>
            <person name="Sanglas A."/>
            <person name="Albarral V."/>
            <person name="Loren J.G."/>
            <person name="Bosch E."/>
            <person name="Fuste M.C."/>
        </authorList>
    </citation>
    <scope>NUCLEOTIDE SEQUENCE [LARGE SCALE GENOMIC DNA]</scope>
    <source>
        <strain evidence="18 19">2478-85</strain>
    </source>
</reference>
<dbReference type="GO" id="GO:0005524">
    <property type="term" value="F:ATP binding"/>
    <property type="evidence" value="ECO:0007669"/>
    <property type="project" value="UniProtKB-KW"/>
</dbReference>
<keyword evidence="4" id="KW-1003">Cell membrane</keyword>
<name>N9U679_9GAMM</name>
<evidence type="ECO:0000259" key="17">
    <source>
        <dbReference type="PROSITE" id="PS50885"/>
    </source>
</evidence>
<feature type="domain" description="HAMP" evidence="17">
    <location>
        <begin position="224"/>
        <end position="276"/>
    </location>
</feature>
<keyword evidence="13" id="KW-0902">Two-component regulatory system</keyword>
<dbReference type="InterPro" id="IPR050980">
    <property type="entry name" value="2C_sensor_his_kinase"/>
</dbReference>
<dbReference type="PROSITE" id="PS50885">
    <property type="entry name" value="HAMP"/>
    <property type="match status" value="1"/>
</dbReference>
<dbReference type="Pfam" id="PF00512">
    <property type="entry name" value="HisKA"/>
    <property type="match status" value="1"/>
</dbReference>
<keyword evidence="6" id="KW-0597">Phosphoprotein</keyword>
<evidence type="ECO:0000256" key="1">
    <source>
        <dbReference type="ARBA" id="ARBA00000085"/>
    </source>
</evidence>
<evidence type="ECO:0000256" key="9">
    <source>
        <dbReference type="ARBA" id="ARBA00022741"/>
    </source>
</evidence>
<keyword evidence="8 15" id="KW-0812">Transmembrane</keyword>
<evidence type="ECO:0000256" key="5">
    <source>
        <dbReference type="ARBA" id="ARBA00022519"/>
    </source>
</evidence>